<organism evidence="4 5">
    <name type="scientific">Agrococcus versicolor</name>
    <dbReference type="NCBI Taxonomy" id="501482"/>
    <lineage>
        <taxon>Bacteria</taxon>
        <taxon>Bacillati</taxon>
        <taxon>Actinomycetota</taxon>
        <taxon>Actinomycetes</taxon>
        <taxon>Micrococcales</taxon>
        <taxon>Microbacteriaceae</taxon>
        <taxon>Agrococcus</taxon>
    </lineage>
</organism>
<feature type="chain" id="PRO_5045359095" evidence="2">
    <location>
        <begin position="28"/>
        <end position="366"/>
    </location>
</feature>
<feature type="signal peptide" evidence="2">
    <location>
        <begin position="1"/>
        <end position="27"/>
    </location>
</feature>
<dbReference type="PROSITE" id="PS51318">
    <property type="entry name" value="TAT"/>
    <property type="match status" value="1"/>
</dbReference>
<dbReference type="RefSeq" id="WP_344343989.1">
    <property type="nucleotide sequence ID" value="NZ_BAAAQT010000007.1"/>
</dbReference>
<accession>A0ABP5MQ64</accession>
<dbReference type="PANTHER" id="PTHR19328:SF13">
    <property type="entry name" value="HIPL1 PROTEIN"/>
    <property type="match status" value="1"/>
</dbReference>
<reference evidence="5" key="1">
    <citation type="journal article" date="2019" name="Int. J. Syst. Evol. Microbiol.">
        <title>The Global Catalogue of Microorganisms (GCM) 10K type strain sequencing project: providing services to taxonomists for standard genome sequencing and annotation.</title>
        <authorList>
            <consortium name="The Broad Institute Genomics Platform"/>
            <consortium name="The Broad Institute Genome Sequencing Center for Infectious Disease"/>
            <person name="Wu L."/>
            <person name="Ma J."/>
        </authorList>
    </citation>
    <scope>NUCLEOTIDE SEQUENCE [LARGE SCALE GENOMIC DNA]</scope>
    <source>
        <strain evidence="5">JCM 16026</strain>
    </source>
</reference>
<dbReference type="Gene3D" id="2.120.10.30">
    <property type="entry name" value="TolB, C-terminal domain"/>
    <property type="match status" value="1"/>
</dbReference>
<dbReference type="InterPro" id="IPR012938">
    <property type="entry name" value="Glc/Sorbosone_DH"/>
</dbReference>
<comment type="caution">
    <text evidence="4">The sequence shown here is derived from an EMBL/GenBank/DDBJ whole genome shotgun (WGS) entry which is preliminary data.</text>
</comment>
<keyword evidence="5" id="KW-1185">Reference proteome</keyword>
<dbReference type="InterPro" id="IPR011041">
    <property type="entry name" value="Quinoprot_gluc/sorb_DH_b-prop"/>
</dbReference>
<evidence type="ECO:0000259" key="3">
    <source>
        <dbReference type="Pfam" id="PF07995"/>
    </source>
</evidence>
<evidence type="ECO:0000313" key="5">
    <source>
        <dbReference type="Proteomes" id="UP001501599"/>
    </source>
</evidence>
<name>A0ABP5MQ64_9MICO</name>
<dbReference type="InterPro" id="IPR006311">
    <property type="entry name" value="TAT_signal"/>
</dbReference>
<gene>
    <name evidence="4" type="ORF">GCM10009846_24150</name>
</gene>
<feature type="region of interest" description="Disordered" evidence="1">
    <location>
        <begin position="33"/>
        <end position="52"/>
    </location>
</feature>
<dbReference type="SUPFAM" id="SSF50952">
    <property type="entry name" value="Soluble quinoprotein glucose dehydrogenase"/>
    <property type="match status" value="1"/>
</dbReference>
<feature type="domain" description="Glucose/Sorbosone dehydrogenase" evidence="3">
    <location>
        <begin position="65"/>
        <end position="350"/>
    </location>
</feature>
<keyword evidence="2" id="KW-0732">Signal</keyword>
<dbReference type="Pfam" id="PF07995">
    <property type="entry name" value="GSDH"/>
    <property type="match status" value="1"/>
</dbReference>
<dbReference type="Proteomes" id="UP001501599">
    <property type="component" value="Unassembled WGS sequence"/>
</dbReference>
<proteinExistence type="predicted"/>
<evidence type="ECO:0000256" key="2">
    <source>
        <dbReference type="SAM" id="SignalP"/>
    </source>
</evidence>
<dbReference type="InterPro" id="IPR011042">
    <property type="entry name" value="6-blade_b-propeller_TolB-like"/>
</dbReference>
<dbReference type="EMBL" id="BAAAQT010000007">
    <property type="protein sequence ID" value="GAA2175199.1"/>
    <property type="molecule type" value="Genomic_DNA"/>
</dbReference>
<dbReference type="PANTHER" id="PTHR19328">
    <property type="entry name" value="HEDGEHOG-INTERACTING PROTEIN"/>
    <property type="match status" value="1"/>
</dbReference>
<sequence length="366" mass="37581">MSLTRRTMLTGMLAGGLGLAACAPTEAAGPTVHDAGDGAGAAASPPATTPPAFPTLDRTIATGLAVPWSLAFLPDGAALVSERETGRILRVDDAGAVDEVGVVPGVAPRGEGGLLGLALAPTGDALYAYLSSESDNRLVRMPFDGGIGAPEVLVSGIELASNHQGGRLRFGPDGMLYVTVGDAADGALAQDPDSLAGKILRLDLDGQAAEGNPFGTRVWSLGHRNPQGLAWDGDRMWAAEFGQDTADELNRIEPGGNYGWPEVEGAGGGDRFVDPVVTWPTSQCSPSGLEIDRGVAYLCALRGQGLWVVPLAGDGADEPRLAFGGELGRLRCVALAPDGALWLTTSNRDANGTPGADDDRILRVVV</sequence>
<dbReference type="PROSITE" id="PS51257">
    <property type="entry name" value="PROKAR_LIPOPROTEIN"/>
    <property type="match status" value="1"/>
</dbReference>
<evidence type="ECO:0000313" key="4">
    <source>
        <dbReference type="EMBL" id="GAA2175199.1"/>
    </source>
</evidence>
<evidence type="ECO:0000256" key="1">
    <source>
        <dbReference type="SAM" id="MobiDB-lite"/>
    </source>
</evidence>
<protein>
    <submittedName>
        <fullName evidence="4">PQQ-dependent sugar dehydrogenase</fullName>
    </submittedName>
</protein>